<organism evidence="2">
    <name type="scientific">Arion vulgaris</name>
    <dbReference type="NCBI Taxonomy" id="1028688"/>
    <lineage>
        <taxon>Eukaryota</taxon>
        <taxon>Metazoa</taxon>
        <taxon>Spiralia</taxon>
        <taxon>Lophotrochozoa</taxon>
        <taxon>Mollusca</taxon>
        <taxon>Gastropoda</taxon>
        <taxon>Heterobranchia</taxon>
        <taxon>Euthyneura</taxon>
        <taxon>Panpulmonata</taxon>
        <taxon>Eupulmonata</taxon>
        <taxon>Stylommatophora</taxon>
        <taxon>Helicina</taxon>
        <taxon>Arionoidea</taxon>
        <taxon>Arionidae</taxon>
        <taxon>Arion</taxon>
    </lineage>
</organism>
<dbReference type="AlphaFoldDB" id="A0A0B7AXC9"/>
<sequence length="70" mass="7895">KEVTLFKTCAYFETFTAICIALLVFIILTWLGILFEFILACYFSCRSTSTTGVVIIPAQQPMLYQGQEMG</sequence>
<keyword evidence="1" id="KW-0472">Membrane</keyword>
<reference evidence="2" key="1">
    <citation type="submission" date="2014-12" db="EMBL/GenBank/DDBJ databases">
        <title>Insight into the proteome of Arion vulgaris.</title>
        <authorList>
            <person name="Aradska J."/>
            <person name="Bulat T."/>
            <person name="Smidak R."/>
            <person name="Sarate P."/>
            <person name="Gangsoo J."/>
            <person name="Sialana F."/>
            <person name="Bilban M."/>
            <person name="Lubec G."/>
        </authorList>
    </citation>
    <scope>NUCLEOTIDE SEQUENCE</scope>
    <source>
        <tissue evidence="2">Skin</tissue>
    </source>
</reference>
<evidence type="ECO:0000256" key="1">
    <source>
        <dbReference type="SAM" id="Phobius"/>
    </source>
</evidence>
<feature type="non-terminal residue" evidence="2">
    <location>
        <position position="70"/>
    </location>
</feature>
<gene>
    <name evidence="2" type="primary">ORF144162</name>
</gene>
<keyword evidence="1" id="KW-1133">Transmembrane helix</keyword>
<dbReference type="EMBL" id="HACG01037861">
    <property type="protein sequence ID" value="CEK84726.1"/>
    <property type="molecule type" value="Transcribed_RNA"/>
</dbReference>
<evidence type="ECO:0000313" key="2">
    <source>
        <dbReference type="EMBL" id="CEK84726.1"/>
    </source>
</evidence>
<proteinExistence type="predicted"/>
<feature type="transmembrane region" description="Helical" evidence="1">
    <location>
        <begin position="15"/>
        <end position="39"/>
    </location>
</feature>
<protein>
    <submittedName>
        <fullName evidence="2">Uncharacterized protein</fullName>
    </submittedName>
</protein>
<accession>A0A0B7AXC9</accession>
<keyword evidence="1" id="KW-0812">Transmembrane</keyword>
<feature type="non-terminal residue" evidence="2">
    <location>
        <position position="1"/>
    </location>
</feature>
<name>A0A0B7AXC9_9EUPU</name>